<protein>
    <recommendedName>
        <fullName evidence="4">YtxH domain-containing protein</fullName>
    </recommendedName>
</protein>
<evidence type="ECO:0000256" key="1">
    <source>
        <dbReference type="SAM" id="MobiDB-lite"/>
    </source>
</evidence>
<evidence type="ECO:0008006" key="4">
    <source>
        <dbReference type="Google" id="ProtNLM"/>
    </source>
</evidence>
<dbReference type="AlphaFoldDB" id="A0A934N7V1"/>
<feature type="region of interest" description="Disordered" evidence="1">
    <location>
        <begin position="62"/>
        <end position="86"/>
    </location>
</feature>
<dbReference type="RefSeq" id="WP_338198745.1">
    <property type="nucleotide sequence ID" value="NZ_JAEKNR010000028.1"/>
</dbReference>
<proteinExistence type="predicted"/>
<name>A0A934N7V1_9BACT</name>
<reference evidence="2" key="1">
    <citation type="submission" date="2020-10" db="EMBL/GenBank/DDBJ databases">
        <title>Ca. Dormibacterota MAGs.</title>
        <authorList>
            <person name="Montgomery K."/>
        </authorList>
    </citation>
    <scope>NUCLEOTIDE SEQUENCE [LARGE SCALE GENOMIC DNA]</scope>
    <source>
        <strain evidence="2">SC8812_S17_10</strain>
    </source>
</reference>
<dbReference type="Proteomes" id="UP000612893">
    <property type="component" value="Unassembled WGS sequence"/>
</dbReference>
<accession>A0A934N7V1</accession>
<evidence type="ECO:0000313" key="3">
    <source>
        <dbReference type="Proteomes" id="UP000612893"/>
    </source>
</evidence>
<dbReference type="EMBL" id="JAEKNR010000028">
    <property type="protein sequence ID" value="MBJ7596914.1"/>
    <property type="molecule type" value="Genomic_DNA"/>
</dbReference>
<sequence>MPEPSSSWPLVGMFGLGLAVGLALGRGSASEQARDQLRKMSGRLGTTADGLITPIRQRASLGGDLSVEPEAAPVVPSGPSDLLSAP</sequence>
<comment type="caution">
    <text evidence="2">The sequence shown here is derived from an EMBL/GenBank/DDBJ whole genome shotgun (WGS) entry which is preliminary data.</text>
</comment>
<organism evidence="2 3">
    <name type="scientific">Candidatus Nephthysia bennettiae</name>
    <dbReference type="NCBI Taxonomy" id="3127016"/>
    <lineage>
        <taxon>Bacteria</taxon>
        <taxon>Bacillati</taxon>
        <taxon>Candidatus Dormiibacterota</taxon>
        <taxon>Candidatus Dormibacteria</taxon>
        <taxon>Candidatus Dormibacterales</taxon>
        <taxon>Candidatus Dormibacteraceae</taxon>
        <taxon>Candidatus Nephthysia</taxon>
    </lineage>
</organism>
<evidence type="ECO:0000313" key="2">
    <source>
        <dbReference type="EMBL" id="MBJ7596914.1"/>
    </source>
</evidence>
<gene>
    <name evidence="2" type="ORF">JF922_02345</name>
</gene>
<keyword evidence="3" id="KW-1185">Reference proteome</keyword>